<dbReference type="AlphaFoldDB" id="A0A7S8HB58"/>
<evidence type="ECO:0000256" key="1">
    <source>
        <dbReference type="ARBA" id="ARBA00023239"/>
    </source>
</evidence>
<dbReference type="PRINTS" id="PR01483">
    <property type="entry name" value="FASYNTHASE"/>
</dbReference>
<name>A0A7S8HB58_9HYPH</name>
<dbReference type="InterPro" id="IPR029069">
    <property type="entry name" value="HotDog_dom_sf"/>
</dbReference>
<keyword evidence="4" id="KW-1185">Reference proteome</keyword>
<evidence type="ECO:0000259" key="2">
    <source>
        <dbReference type="Pfam" id="PF01575"/>
    </source>
</evidence>
<dbReference type="GO" id="GO:0005835">
    <property type="term" value="C:fatty acid synthase complex"/>
    <property type="evidence" value="ECO:0007669"/>
    <property type="project" value="InterPro"/>
</dbReference>
<dbReference type="SUPFAM" id="SSF54637">
    <property type="entry name" value="Thioesterase/thiol ester dehydrase-isomerase"/>
    <property type="match status" value="1"/>
</dbReference>
<dbReference type="Proteomes" id="UP000593594">
    <property type="component" value="Chromosome"/>
</dbReference>
<protein>
    <submittedName>
        <fullName evidence="3">MaoC family dehydratase</fullName>
    </submittedName>
</protein>
<dbReference type="Gene3D" id="3.10.129.10">
    <property type="entry name" value="Hotdog Thioesterase"/>
    <property type="match status" value="1"/>
</dbReference>
<proteinExistence type="predicted"/>
<dbReference type="InterPro" id="IPR050965">
    <property type="entry name" value="UPF0336/Enoyl-CoA_hydratase"/>
</dbReference>
<organism evidence="3 4">
    <name type="scientific">Kaustia mangrovi</name>
    <dbReference type="NCBI Taxonomy" id="2593653"/>
    <lineage>
        <taxon>Bacteria</taxon>
        <taxon>Pseudomonadati</taxon>
        <taxon>Pseudomonadota</taxon>
        <taxon>Alphaproteobacteria</taxon>
        <taxon>Hyphomicrobiales</taxon>
        <taxon>Parvibaculaceae</taxon>
        <taxon>Kaustia</taxon>
    </lineage>
</organism>
<dbReference type="GO" id="GO:0019171">
    <property type="term" value="F:(3R)-hydroxyacyl-[acyl-carrier-protein] dehydratase activity"/>
    <property type="evidence" value="ECO:0007669"/>
    <property type="project" value="TreeGrafter"/>
</dbReference>
<dbReference type="CDD" id="cd03449">
    <property type="entry name" value="R_hydratase"/>
    <property type="match status" value="1"/>
</dbReference>
<feature type="domain" description="MaoC-like" evidence="2">
    <location>
        <begin position="21"/>
        <end position="113"/>
    </location>
</feature>
<dbReference type="PANTHER" id="PTHR43437:SF3">
    <property type="entry name" value="HYDROXYACYL-THIOESTER DEHYDRATASE TYPE 2, MITOCHONDRIAL"/>
    <property type="match status" value="1"/>
</dbReference>
<keyword evidence="1" id="KW-0456">Lyase</keyword>
<dbReference type="GO" id="GO:0004312">
    <property type="term" value="F:fatty acid synthase activity"/>
    <property type="evidence" value="ECO:0007669"/>
    <property type="project" value="InterPro"/>
</dbReference>
<evidence type="ECO:0000313" key="4">
    <source>
        <dbReference type="Proteomes" id="UP000593594"/>
    </source>
</evidence>
<dbReference type="GO" id="GO:0006633">
    <property type="term" value="P:fatty acid biosynthetic process"/>
    <property type="evidence" value="ECO:0007669"/>
    <property type="project" value="InterPro"/>
</dbReference>
<dbReference type="Pfam" id="PF01575">
    <property type="entry name" value="MaoC_dehydratas"/>
    <property type="match status" value="1"/>
</dbReference>
<dbReference type="PANTHER" id="PTHR43437">
    <property type="entry name" value="HYDROXYACYL-THIOESTER DEHYDRATASE TYPE 2, MITOCHONDRIAL-RELATED"/>
    <property type="match status" value="1"/>
</dbReference>
<evidence type="ECO:0000313" key="3">
    <source>
        <dbReference type="EMBL" id="QPC42149.1"/>
    </source>
</evidence>
<dbReference type="InterPro" id="IPR002539">
    <property type="entry name" value="MaoC-like_dom"/>
</dbReference>
<reference evidence="3 4" key="1">
    <citation type="submission" date="2020-06" db="EMBL/GenBank/DDBJ databases">
        <title>Genome sequence of 2 isolates from Red Sea Mangroves.</title>
        <authorList>
            <person name="Sefrji F."/>
            <person name="Michoud G."/>
            <person name="Merlino G."/>
            <person name="Daffonchio D."/>
        </authorList>
    </citation>
    <scope>NUCLEOTIDE SEQUENCE [LARGE SCALE GENOMIC DNA]</scope>
    <source>
        <strain evidence="3 4">R1DC25</strain>
    </source>
</reference>
<accession>A0A7S8HB58</accession>
<dbReference type="EMBL" id="CP058214">
    <property type="protein sequence ID" value="QPC42149.1"/>
    <property type="molecule type" value="Genomic_DNA"/>
</dbReference>
<dbReference type="KEGG" id="kmn:HW532_05195"/>
<dbReference type="RefSeq" id="WP_213163381.1">
    <property type="nucleotide sequence ID" value="NZ_CP058214.1"/>
</dbReference>
<dbReference type="FunFam" id="3.10.129.10:FF:000042">
    <property type="entry name" value="MaoC domain protein dehydratase"/>
    <property type="match status" value="1"/>
</dbReference>
<sequence>METRTGYFFEDLELGMSAHLEKVLSSEDVFAYADLTGDHNPVHVDEAYAAETMFKGRIAHGMLTAGLISAVLGMRLPGPGAIYLSQSLKFRAPVHCGDLVRAEVTVKDLQPRGHRVSFDTVCRVGDKMVLDGEALVMVPSRG</sequence>
<gene>
    <name evidence="3" type="ORF">HW532_05195</name>
</gene>
<dbReference type="InterPro" id="IPR003965">
    <property type="entry name" value="Fatty_acid_synthase"/>
</dbReference>